<name>A0A923RU05_9FIRM</name>
<accession>A0A923RU05</accession>
<dbReference type="RefSeq" id="WP_186865808.1">
    <property type="nucleotide sequence ID" value="NZ_JACOPH010000001.1"/>
</dbReference>
<comment type="caution">
    <text evidence="2">The sequence shown here is derived from an EMBL/GenBank/DDBJ whole genome shotgun (WGS) entry which is preliminary data.</text>
</comment>
<proteinExistence type="predicted"/>
<keyword evidence="3" id="KW-1185">Reference proteome</keyword>
<organism evidence="2 3">
    <name type="scientific">Roseburia zhanii</name>
    <dbReference type="NCBI Taxonomy" id="2763064"/>
    <lineage>
        <taxon>Bacteria</taxon>
        <taxon>Bacillati</taxon>
        <taxon>Bacillota</taxon>
        <taxon>Clostridia</taxon>
        <taxon>Lachnospirales</taxon>
        <taxon>Lachnospiraceae</taxon>
        <taxon>Roseburia</taxon>
    </lineage>
</organism>
<dbReference type="Proteomes" id="UP000606720">
    <property type="component" value="Unassembled WGS sequence"/>
</dbReference>
<feature type="domain" description="Bacterial EndoU nuclease" evidence="1">
    <location>
        <begin position="30"/>
        <end position="152"/>
    </location>
</feature>
<evidence type="ECO:0000313" key="3">
    <source>
        <dbReference type="Proteomes" id="UP000606720"/>
    </source>
</evidence>
<dbReference type="GO" id="GO:0004519">
    <property type="term" value="F:endonuclease activity"/>
    <property type="evidence" value="ECO:0007669"/>
    <property type="project" value="InterPro"/>
</dbReference>
<evidence type="ECO:0000313" key="2">
    <source>
        <dbReference type="EMBL" id="MBC5712734.1"/>
    </source>
</evidence>
<gene>
    <name evidence="2" type="ORF">H8S17_00680</name>
</gene>
<evidence type="ECO:0000259" key="1">
    <source>
        <dbReference type="Pfam" id="PF14436"/>
    </source>
</evidence>
<dbReference type="Pfam" id="PF14436">
    <property type="entry name" value="EndoU_bacteria"/>
    <property type="match status" value="1"/>
</dbReference>
<reference evidence="2" key="1">
    <citation type="submission" date="2020-08" db="EMBL/GenBank/DDBJ databases">
        <title>Genome public.</title>
        <authorList>
            <person name="Liu C."/>
            <person name="Sun Q."/>
        </authorList>
    </citation>
    <scope>NUCLEOTIDE SEQUENCE</scope>
    <source>
        <strain evidence="2">BX1005</strain>
    </source>
</reference>
<dbReference type="EMBL" id="JACOPH010000001">
    <property type="protein sequence ID" value="MBC5712734.1"/>
    <property type="molecule type" value="Genomic_DNA"/>
</dbReference>
<sequence length="160" mass="17622">MGTSKSGRYINTKGSGTSVSDFALIHSSEGKYTKPTRKNDKLRLVSGGHGQAGLNQLDKYGIKYNIVKTYPNGVRVGNIPNHKTKAKTHDTGQSWFPKSWTTKDIRRAGEHVAGLKANRHAPNGKKLYGFYKGVRVIVIKTNGKIGTVFPDNIQPTRRGK</sequence>
<protein>
    <submittedName>
        <fullName evidence="2">EndoU domain-containing protein</fullName>
    </submittedName>
</protein>
<dbReference type="InterPro" id="IPR029501">
    <property type="entry name" value="EndoU_bac"/>
</dbReference>
<dbReference type="AlphaFoldDB" id="A0A923RU05"/>